<keyword evidence="4" id="KW-1185">Reference proteome</keyword>
<keyword evidence="2" id="KW-0812">Transmembrane</keyword>
<feature type="transmembrane region" description="Helical" evidence="2">
    <location>
        <begin position="492"/>
        <end position="518"/>
    </location>
</feature>
<feature type="transmembrane region" description="Helical" evidence="2">
    <location>
        <begin position="319"/>
        <end position="342"/>
    </location>
</feature>
<name>A0A553N769_TIGCA</name>
<keyword evidence="2" id="KW-0472">Membrane</keyword>
<feature type="compositionally biased region" description="Polar residues" evidence="1">
    <location>
        <begin position="58"/>
        <end position="82"/>
    </location>
</feature>
<dbReference type="InterPro" id="IPR005240">
    <property type="entry name" value="DUF389"/>
</dbReference>
<feature type="transmembrane region" description="Helical" evidence="2">
    <location>
        <begin position="294"/>
        <end position="313"/>
    </location>
</feature>
<keyword evidence="2" id="KW-1133">Transmembrane helix</keyword>
<dbReference type="PANTHER" id="PTHR20992:SF9">
    <property type="entry name" value="AT15442P-RELATED"/>
    <property type="match status" value="1"/>
</dbReference>
<dbReference type="EMBL" id="VCGU01000459">
    <property type="protein sequence ID" value="TRY61281.1"/>
    <property type="molecule type" value="Genomic_DNA"/>
</dbReference>
<feature type="region of interest" description="Disordered" evidence="1">
    <location>
        <begin position="238"/>
        <end position="260"/>
    </location>
</feature>
<evidence type="ECO:0000256" key="1">
    <source>
        <dbReference type="SAM" id="MobiDB-lite"/>
    </source>
</evidence>
<evidence type="ECO:0000313" key="4">
    <source>
        <dbReference type="Proteomes" id="UP000318571"/>
    </source>
</evidence>
<accession>A0A553N769</accession>
<feature type="compositionally biased region" description="Basic and acidic residues" evidence="1">
    <location>
        <begin position="684"/>
        <end position="703"/>
    </location>
</feature>
<protein>
    <recommendedName>
        <fullName evidence="5">DUF389 domain-containing protein</fullName>
    </recommendedName>
</protein>
<dbReference type="PANTHER" id="PTHR20992">
    <property type="entry name" value="AT15442P-RELATED"/>
    <property type="match status" value="1"/>
</dbReference>
<feature type="region of interest" description="Disordered" evidence="1">
    <location>
        <begin position="42"/>
        <end position="119"/>
    </location>
</feature>
<proteinExistence type="predicted"/>
<feature type="transmembrane region" description="Helical" evidence="2">
    <location>
        <begin position="354"/>
        <end position="378"/>
    </location>
</feature>
<feature type="transmembrane region" description="Helical" evidence="2">
    <location>
        <begin position="425"/>
        <end position="450"/>
    </location>
</feature>
<reference evidence="3 4" key="1">
    <citation type="journal article" date="2018" name="Nat. Ecol. Evol.">
        <title>Genomic signatures of mitonuclear coevolution across populations of Tigriopus californicus.</title>
        <authorList>
            <person name="Barreto F.S."/>
            <person name="Watson E.T."/>
            <person name="Lima T.G."/>
            <person name="Willett C.S."/>
            <person name="Edmands S."/>
            <person name="Li W."/>
            <person name="Burton R.S."/>
        </authorList>
    </citation>
    <scope>NUCLEOTIDE SEQUENCE [LARGE SCALE GENOMIC DNA]</scope>
    <source>
        <strain evidence="3 4">San Diego</strain>
    </source>
</reference>
<dbReference type="Proteomes" id="UP000318571">
    <property type="component" value="Chromosome 8"/>
</dbReference>
<feature type="compositionally biased region" description="Basic and acidic residues" evidence="1">
    <location>
        <begin position="106"/>
        <end position="116"/>
    </location>
</feature>
<feature type="region of interest" description="Disordered" evidence="1">
    <location>
        <begin position="677"/>
        <end position="726"/>
    </location>
</feature>
<feature type="transmembrane region" description="Helical" evidence="2">
    <location>
        <begin position="907"/>
        <end position="930"/>
    </location>
</feature>
<feature type="transmembrane region" description="Helical" evidence="2">
    <location>
        <begin position="883"/>
        <end position="901"/>
    </location>
</feature>
<feature type="transmembrane region" description="Helical" evidence="2">
    <location>
        <begin position="398"/>
        <end position="418"/>
    </location>
</feature>
<organism evidence="3 4">
    <name type="scientific">Tigriopus californicus</name>
    <name type="common">Marine copepod</name>
    <dbReference type="NCBI Taxonomy" id="6832"/>
    <lineage>
        <taxon>Eukaryota</taxon>
        <taxon>Metazoa</taxon>
        <taxon>Ecdysozoa</taxon>
        <taxon>Arthropoda</taxon>
        <taxon>Crustacea</taxon>
        <taxon>Multicrustacea</taxon>
        <taxon>Hexanauplia</taxon>
        <taxon>Copepoda</taxon>
        <taxon>Harpacticoida</taxon>
        <taxon>Harpacticidae</taxon>
        <taxon>Tigriopus</taxon>
    </lineage>
</organism>
<evidence type="ECO:0000313" key="3">
    <source>
        <dbReference type="EMBL" id="TRY61281.1"/>
    </source>
</evidence>
<dbReference type="Pfam" id="PF04087">
    <property type="entry name" value="DUF389"/>
    <property type="match status" value="2"/>
</dbReference>
<comment type="caution">
    <text evidence="3">The sequence shown here is derived from an EMBL/GenBank/DDBJ whole genome shotgun (WGS) entry which is preliminary data.</text>
</comment>
<dbReference type="AlphaFoldDB" id="A0A553N769"/>
<evidence type="ECO:0008006" key="5">
    <source>
        <dbReference type="Google" id="ProtNLM"/>
    </source>
</evidence>
<evidence type="ECO:0000256" key="2">
    <source>
        <dbReference type="SAM" id="Phobius"/>
    </source>
</evidence>
<gene>
    <name evidence="3" type="ORF">TCAL_13148</name>
</gene>
<sequence>MGLTWLWIWIPTPEEEFRMRNEAEFRERHLLLKTKGGMELSVTKMDSNAPPLPIKPHTVSSPQASPSESNGDSKSRSSVSTDIDNDSVFEPKGIVNPTMDLPSILDNEKSPNELKARSKKSLKIHIDHDVYQDTLNLPTSDSSKRHSVSSGVQWVEFASLQDRLQLAMDTMKIKHFTKQNTGSGQYLLYSFCVPEDKTETHLICLQRHGIGSNARSSISLMTSPLQLGEELFLEDPEEEFQESKEKNAKRHSTKSDRSEASKLEQKVDKFYNSIKSRMLVAEVIARIKSGGEFTFDYIMLLFLAGCIAFMGLIENSSVVLVASMLVSPLMGPILAGIFGTVIKDRKLRRSGITHEVISLIICILTGAVFGLIFAPWIGAYGVTQWPTPEMLSRGQLRSLLSGVLIAIPSGAGVALSVLGGNAGSLVGVAISASLLPPAVNCGLFCAISIISALSQDGNYLIGYELDDGLLRDNGSNSVIYTPSYSENLALEAAYLGIVSFLLTIVNIICIIITGILLLKLKEVTPDKIPQSFSTFWKEDIKVHRSYNQIVKRGDPLEQMNIEAKDVLGGEVNDYDYAKTFVKNAVEKAQEENSRINIKEWVSMPPVMGRFQKDPVSLVSKRNSRSASTALTDQAKAFQMAADTLYRQSRPPTRQMASSTWILVWIPVREEELRLHQELTQNPTHEGKQKNKKKSQSEKKKNSRNEFFPKPGGGHMGYDNPMPIEGEPPSNLKTLTEQPAVMNEMDFTSLEDTMVEVLGVLKCSHFTTQKSSNGKYILTTFCVPSSRTEIALICLQQHGIGSNDYTSISVVPSSIQLRGEHVLQDPPKVYQKELADPYHRQMAEKAVDLSKLENRISNFYNSIRSRLLVAEVVSRIKAGGDFNFDFLMLLFLAGCIAFMGLIENSTVTLVASMLVSPLMGPILSGIFGSVIRDRKLRNQGIKNEIISI</sequence>